<dbReference type="AlphaFoldDB" id="T0L093"/>
<dbReference type="InterPro" id="IPR036890">
    <property type="entry name" value="HATPase_C_sf"/>
</dbReference>
<dbReference type="Proteomes" id="UP000015520">
    <property type="component" value="Unassembled WGS sequence"/>
</dbReference>
<name>T0L093_9BACT</name>
<protein>
    <submittedName>
        <fullName evidence="1">Uncharacterized protein</fullName>
    </submittedName>
</protein>
<dbReference type="OrthoDB" id="9771123at2"/>
<dbReference type="PATRIC" id="fig|1172190.3.peg.1620"/>
<proteinExistence type="predicted"/>
<sequence>MECEFTDINNSIESVISQRDFNTTLEDIDEANEYYRAVWESLTDDTNLIYRAGIVFSELFMNAYEHGNLSLDTQEKHTLIEEDRYLDTLIELQKGCTKKIEVTISKIEHNSFSFIITKIEDEGDGFDTQILSKIFRDVKSFSGRGVFLSRSASLGIYYNEKGNSVLFLHKV</sequence>
<evidence type="ECO:0000313" key="2">
    <source>
        <dbReference type="Proteomes" id="UP000015520"/>
    </source>
</evidence>
<reference evidence="1 2" key="1">
    <citation type="submission" date="2013-07" db="EMBL/GenBank/DDBJ databases">
        <title>Sulfurimonas hongkongensis AST-10 Genome Sequencing.</title>
        <authorList>
            <person name="Cai L."/>
            <person name="Zhang T."/>
        </authorList>
    </citation>
    <scope>NUCLEOTIDE SEQUENCE [LARGE SCALE GENOMIC DNA]</scope>
    <source>
        <strain evidence="1 2">AST-10</strain>
    </source>
</reference>
<gene>
    <name evidence="1" type="ORF">M947_08415</name>
</gene>
<dbReference type="eggNOG" id="COG2208">
    <property type="taxonomic scope" value="Bacteria"/>
</dbReference>
<organism evidence="1 2">
    <name type="scientific">Sulfurimonas hongkongensis</name>
    <dbReference type="NCBI Taxonomy" id="1172190"/>
    <lineage>
        <taxon>Bacteria</taxon>
        <taxon>Pseudomonadati</taxon>
        <taxon>Campylobacterota</taxon>
        <taxon>Epsilonproteobacteria</taxon>
        <taxon>Campylobacterales</taxon>
        <taxon>Sulfurimonadaceae</taxon>
        <taxon>Sulfurimonas</taxon>
    </lineage>
</organism>
<evidence type="ECO:0000313" key="1">
    <source>
        <dbReference type="EMBL" id="EQB39168.1"/>
    </source>
</evidence>
<dbReference type="STRING" id="1172190.M947_08415"/>
<comment type="caution">
    <text evidence="1">The sequence shown here is derived from an EMBL/GenBank/DDBJ whole genome shotgun (WGS) entry which is preliminary data.</text>
</comment>
<dbReference type="RefSeq" id="WP_021287933.1">
    <property type="nucleotide sequence ID" value="NZ_AUPZ01000010.1"/>
</dbReference>
<accession>T0L093</accession>
<dbReference type="EMBL" id="AUPZ01000010">
    <property type="protein sequence ID" value="EQB39168.1"/>
    <property type="molecule type" value="Genomic_DNA"/>
</dbReference>
<dbReference type="Gene3D" id="3.30.565.10">
    <property type="entry name" value="Histidine kinase-like ATPase, C-terminal domain"/>
    <property type="match status" value="1"/>
</dbReference>
<keyword evidence="2" id="KW-1185">Reference proteome</keyword>